<dbReference type="Proteomes" id="UP001396334">
    <property type="component" value="Unassembled WGS sequence"/>
</dbReference>
<feature type="compositionally biased region" description="Basic and acidic residues" evidence="1">
    <location>
        <begin position="28"/>
        <end position="52"/>
    </location>
</feature>
<accession>A0ABR2Q5G3</accession>
<evidence type="ECO:0000313" key="2">
    <source>
        <dbReference type="EMBL" id="KAK8995913.1"/>
    </source>
</evidence>
<gene>
    <name evidence="2" type="ORF">V6N11_076167</name>
</gene>
<dbReference type="EMBL" id="JBBPBN010000045">
    <property type="protein sequence ID" value="KAK8995913.1"/>
    <property type="molecule type" value="Genomic_DNA"/>
</dbReference>
<reference evidence="2 3" key="1">
    <citation type="journal article" date="2024" name="G3 (Bethesda)">
        <title>Genome assembly of Hibiscus sabdariffa L. provides insights into metabolisms of medicinal natural products.</title>
        <authorList>
            <person name="Kim T."/>
        </authorList>
    </citation>
    <scope>NUCLEOTIDE SEQUENCE [LARGE SCALE GENOMIC DNA]</scope>
    <source>
        <strain evidence="2">TK-2024</strain>
        <tissue evidence="2">Old leaves</tissue>
    </source>
</reference>
<proteinExistence type="predicted"/>
<feature type="region of interest" description="Disordered" evidence="1">
    <location>
        <begin position="25"/>
        <end position="52"/>
    </location>
</feature>
<protein>
    <submittedName>
        <fullName evidence="2">Uncharacterized protein</fullName>
    </submittedName>
</protein>
<evidence type="ECO:0000256" key="1">
    <source>
        <dbReference type="SAM" id="MobiDB-lite"/>
    </source>
</evidence>
<comment type="caution">
    <text evidence="2">The sequence shown here is derived from an EMBL/GenBank/DDBJ whole genome shotgun (WGS) entry which is preliminary data.</text>
</comment>
<keyword evidence="3" id="KW-1185">Reference proteome</keyword>
<name>A0ABR2Q5G3_9ROSI</name>
<organism evidence="2 3">
    <name type="scientific">Hibiscus sabdariffa</name>
    <name type="common">roselle</name>
    <dbReference type="NCBI Taxonomy" id="183260"/>
    <lineage>
        <taxon>Eukaryota</taxon>
        <taxon>Viridiplantae</taxon>
        <taxon>Streptophyta</taxon>
        <taxon>Embryophyta</taxon>
        <taxon>Tracheophyta</taxon>
        <taxon>Spermatophyta</taxon>
        <taxon>Magnoliopsida</taxon>
        <taxon>eudicotyledons</taxon>
        <taxon>Gunneridae</taxon>
        <taxon>Pentapetalae</taxon>
        <taxon>rosids</taxon>
        <taxon>malvids</taxon>
        <taxon>Malvales</taxon>
        <taxon>Malvaceae</taxon>
        <taxon>Malvoideae</taxon>
        <taxon>Hibiscus</taxon>
    </lineage>
</organism>
<sequence length="66" mass="7147">MNGSGNEKLPLAIDDERAAVVSHIAGKRRAEQRSKETKQGEKEEGDVDKSDSDEFMCISVGIARGV</sequence>
<evidence type="ECO:0000313" key="3">
    <source>
        <dbReference type="Proteomes" id="UP001396334"/>
    </source>
</evidence>